<dbReference type="Proteomes" id="UP001162156">
    <property type="component" value="Unassembled WGS sequence"/>
</dbReference>
<dbReference type="EMBL" id="JANEYF010005531">
    <property type="protein sequence ID" value="KAJ8927778.1"/>
    <property type="molecule type" value="Genomic_DNA"/>
</dbReference>
<evidence type="ECO:0000256" key="2">
    <source>
        <dbReference type="ARBA" id="ARBA00022723"/>
    </source>
</evidence>
<sequence length="71" mass="8357">MSSKNCILPHVIIGDDAFKLDKHVMKPYQKKKQILEDSNKAVFNYRLSRARRVTETTFGIFCHTFRIFLPL</sequence>
<evidence type="ECO:0000313" key="4">
    <source>
        <dbReference type="EMBL" id="KAJ8927778.1"/>
    </source>
</evidence>
<accession>A0AAV8WMW6</accession>
<dbReference type="GO" id="GO:0046872">
    <property type="term" value="F:metal ion binding"/>
    <property type="evidence" value="ECO:0007669"/>
    <property type="project" value="UniProtKB-KW"/>
</dbReference>
<comment type="cofactor">
    <cofactor evidence="1">
        <name>a divalent metal cation</name>
        <dbReference type="ChEBI" id="CHEBI:60240"/>
    </cofactor>
</comment>
<feature type="domain" description="DDE Tnp4" evidence="3">
    <location>
        <begin position="9"/>
        <end position="68"/>
    </location>
</feature>
<dbReference type="Pfam" id="PF13359">
    <property type="entry name" value="DDE_Tnp_4"/>
    <property type="match status" value="1"/>
</dbReference>
<reference evidence="4" key="1">
    <citation type="journal article" date="2023" name="Insect Mol. Biol.">
        <title>Genome sequencing provides insights into the evolution of gene families encoding plant cell wall-degrading enzymes in longhorned beetles.</title>
        <authorList>
            <person name="Shin N.R."/>
            <person name="Okamura Y."/>
            <person name="Kirsch R."/>
            <person name="Pauchet Y."/>
        </authorList>
    </citation>
    <scope>NUCLEOTIDE SEQUENCE</scope>
    <source>
        <strain evidence="4">RBIC_L_NR</strain>
    </source>
</reference>
<gene>
    <name evidence="4" type="ORF">NQ314_019727</name>
</gene>
<organism evidence="4 5">
    <name type="scientific">Rhamnusium bicolor</name>
    <dbReference type="NCBI Taxonomy" id="1586634"/>
    <lineage>
        <taxon>Eukaryota</taxon>
        <taxon>Metazoa</taxon>
        <taxon>Ecdysozoa</taxon>
        <taxon>Arthropoda</taxon>
        <taxon>Hexapoda</taxon>
        <taxon>Insecta</taxon>
        <taxon>Pterygota</taxon>
        <taxon>Neoptera</taxon>
        <taxon>Endopterygota</taxon>
        <taxon>Coleoptera</taxon>
        <taxon>Polyphaga</taxon>
        <taxon>Cucujiformia</taxon>
        <taxon>Chrysomeloidea</taxon>
        <taxon>Cerambycidae</taxon>
        <taxon>Lepturinae</taxon>
        <taxon>Rhagiini</taxon>
        <taxon>Rhamnusium</taxon>
    </lineage>
</organism>
<evidence type="ECO:0000313" key="5">
    <source>
        <dbReference type="Proteomes" id="UP001162156"/>
    </source>
</evidence>
<keyword evidence="5" id="KW-1185">Reference proteome</keyword>
<comment type="caution">
    <text evidence="4">The sequence shown here is derived from an EMBL/GenBank/DDBJ whole genome shotgun (WGS) entry which is preliminary data.</text>
</comment>
<dbReference type="InterPro" id="IPR027806">
    <property type="entry name" value="HARBI1_dom"/>
</dbReference>
<protein>
    <recommendedName>
        <fullName evidence="3">DDE Tnp4 domain-containing protein</fullName>
    </recommendedName>
</protein>
<proteinExistence type="predicted"/>
<evidence type="ECO:0000259" key="3">
    <source>
        <dbReference type="Pfam" id="PF13359"/>
    </source>
</evidence>
<keyword evidence="2" id="KW-0479">Metal-binding</keyword>
<dbReference type="AlphaFoldDB" id="A0AAV8WMW6"/>
<evidence type="ECO:0000256" key="1">
    <source>
        <dbReference type="ARBA" id="ARBA00001968"/>
    </source>
</evidence>
<name>A0AAV8WMW6_9CUCU</name>